<dbReference type="SUPFAM" id="SSF52172">
    <property type="entry name" value="CheY-like"/>
    <property type="match status" value="1"/>
</dbReference>
<dbReference type="Proteomes" id="UP000249082">
    <property type="component" value="Unassembled WGS sequence"/>
</dbReference>
<dbReference type="Pfam" id="PF00072">
    <property type="entry name" value="Response_reg"/>
    <property type="match status" value="1"/>
</dbReference>
<feature type="modified residue" description="4-aspartylphosphate" evidence="2">
    <location>
        <position position="78"/>
    </location>
</feature>
<name>A0A2W5Q7P9_9SPHN</name>
<dbReference type="InterPro" id="IPR050595">
    <property type="entry name" value="Bact_response_regulator"/>
</dbReference>
<evidence type="ECO:0000256" key="1">
    <source>
        <dbReference type="ARBA" id="ARBA00022553"/>
    </source>
</evidence>
<protein>
    <submittedName>
        <fullName evidence="4">Two-component system response regulator</fullName>
    </submittedName>
</protein>
<evidence type="ECO:0000313" key="5">
    <source>
        <dbReference type="Proteomes" id="UP000249082"/>
    </source>
</evidence>
<dbReference type="SMART" id="SM00448">
    <property type="entry name" value="REC"/>
    <property type="match status" value="1"/>
</dbReference>
<dbReference type="AlphaFoldDB" id="A0A2W5Q7P9"/>
<dbReference type="GO" id="GO:0000160">
    <property type="term" value="P:phosphorelay signal transduction system"/>
    <property type="evidence" value="ECO:0007669"/>
    <property type="project" value="InterPro"/>
</dbReference>
<reference evidence="4 5" key="1">
    <citation type="submission" date="2017-08" db="EMBL/GenBank/DDBJ databases">
        <title>Infants hospitalized years apart are colonized by the same room-sourced microbial strains.</title>
        <authorList>
            <person name="Brooks B."/>
            <person name="Olm M.R."/>
            <person name="Firek B.A."/>
            <person name="Baker R."/>
            <person name="Thomas B.C."/>
            <person name="Morowitz M.J."/>
            <person name="Banfield J.F."/>
        </authorList>
    </citation>
    <scope>NUCLEOTIDE SEQUENCE [LARGE SCALE GENOMIC DNA]</scope>
    <source>
        <strain evidence="4">S2_005_002_R2_33</strain>
    </source>
</reference>
<dbReference type="InterPro" id="IPR011006">
    <property type="entry name" value="CheY-like_superfamily"/>
</dbReference>
<sequence>MTHPSFPPQDNPLASEKSFENRARIVPRLIAIVDDDPLVRASIDSLVRSEGLPTAVFAGGEELLGFDRPDEIGCVVTDLNMPGMTGLELQGAIAAMGWTVPILFMTAFPTPEAQMQALAAGALQFLTKPVDPDELLDAIGQAIA</sequence>
<gene>
    <name evidence="4" type="ORF">DI555_16630</name>
</gene>
<comment type="caution">
    <text evidence="4">The sequence shown here is derived from an EMBL/GenBank/DDBJ whole genome shotgun (WGS) entry which is preliminary data.</text>
</comment>
<keyword evidence="1 2" id="KW-0597">Phosphoprotein</keyword>
<dbReference type="PANTHER" id="PTHR44591:SF25">
    <property type="entry name" value="CHEMOTAXIS TWO-COMPONENT RESPONSE REGULATOR"/>
    <property type="match status" value="1"/>
</dbReference>
<dbReference type="EMBL" id="QFPX01000015">
    <property type="protein sequence ID" value="PZQ53437.1"/>
    <property type="molecule type" value="Genomic_DNA"/>
</dbReference>
<dbReference type="InterPro" id="IPR001789">
    <property type="entry name" value="Sig_transdc_resp-reg_receiver"/>
</dbReference>
<dbReference type="PROSITE" id="PS50110">
    <property type="entry name" value="RESPONSE_REGULATORY"/>
    <property type="match status" value="1"/>
</dbReference>
<accession>A0A2W5Q7P9</accession>
<organism evidence="4 5">
    <name type="scientific">Novosphingobium pentaromativorans</name>
    <dbReference type="NCBI Taxonomy" id="205844"/>
    <lineage>
        <taxon>Bacteria</taxon>
        <taxon>Pseudomonadati</taxon>
        <taxon>Pseudomonadota</taxon>
        <taxon>Alphaproteobacteria</taxon>
        <taxon>Sphingomonadales</taxon>
        <taxon>Sphingomonadaceae</taxon>
        <taxon>Novosphingobium</taxon>
    </lineage>
</organism>
<evidence type="ECO:0000313" key="4">
    <source>
        <dbReference type="EMBL" id="PZQ53437.1"/>
    </source>
</evidence>
<dbReference type="Gene3D" id="3.40.50.2300">
    <property type="match status" value="1"/>
</dbReference>
<feature type="domain" description="Response regulatory" evidence="3">
    <location>
        <begin position="29"/>
        <end position="143"/>
    </location>
</feature>
<evidence type="ECO:0000259" key="3">
    <source>
        <dbReference type="PROSITE" id="PS50110"/>
    </source>
</evidence>
<proteinExistence type="predicted"/>
<evidence type="ECO:0000256" key="2">
    <source>
        <dbReference type="PROSITE-ProRule" id="PRU00169"/>
    </source>
</evidence>
<dbReference type="PANTHER" id="PTHR44591">
    <property type="entry name" value="STRESS RESPONSE REGULATOR PROTEIN 1"/>
    <property type="match status" value="1"/>
</dbReference>